<evidence type="ECO:0000256" key="4">
    <source>
        <dbReference type="SAM" id="Phobius"/>
    </source>
</evidence>
<proteinExistence type="inferred from homology"/>
<keyword evidence="6" id="KW-1185">Reference proteome</keyword>
<dbReference type="PANTHER" id="PTHR11626:SF2">
    <property type="entry name" value="SQUALENE SYNTHASE"/>
    <property type="match status" value="1"/>
</dbReference>
<gene>
    <name evidence="5" type="ORF">V5N11_011981</name>
</gene>
<feature type="transmembrane region" description="Helical" evidence="4">
    <location>
        <begin position="390"/>
        <end position="408"/>
    </location>
</feature>
<dbReference type="EMBL" id="JBANAX010000688">
    <property type="protein sequence ID" value="KAL1197395.1"/>
    <property type="molecule type" value="Genomic_DNA"/>
</dbReference>
<dbReference type="SUPFAM" id="SSF48576">
    <property type="entry name" value="Terpenoid synthases"/>
    <property type="match status" value="1"/>
</dbReference>
<comment type="caution">
    <text evidence="5">The sequence shown here is derived from an EMBL/GenBank/DDBJ whole genome shotgun (WGS) entry which is preliminary data.</text>
</comment>
<dbReference type="InterPro" id="IPR008949">
    <property type="entry name" value="Isoprenoid_synthase_dom_sf"/>
</dbReference>
<comment type="similarity">
    <text evidence="3">Belongs to the phytoene/squalene synthase family.</text>
</comment>
<evidence type="ECO:0000313" key="6">
    <source>
        <dbReference type="Proteomes" id="UP001558713"/>
    </source>
</evidence>
<evidence type="ECO:0000256" key="2">
    <source>
        <dbReference type="ARBA" id="ARBA00004477"/>
    </source>
</evidence>
<dbReference type="FunFam" id="1.10.600.10:FF:000012">
    <property type="entry name" value="Squalene synthase 1"/>
    <property type="match status" value="1"/>
</dbReference>
<dbReference type="Proteomes" id="UP001558713">
    <property type="component" value="Unassembled WGS sequence"/>
</dbReference>
<sequence>MEKLSEIVRHPDEMCLLLKLKMEIKKAQMQIPSGAHWSLCYSMLHNVSTSFSYVIHQLRTELRNPMCVFYLVLRALDTVEDDTSIPKEVKLPILTSFHRHIYDRDWHFSCGRDEFKVLMDQFHHVSSAFLQLEKCYQEVIKDITKRMGAGMAKFICQEVETTEDHIEYCYYVAGLLGFGLSKIFLASGLEVLTPDWEQLSNSMGLFLHKTHIIKDYLEDINEIPEPRKFWPRQIWSKYVAKLEDFKDEENSTKAVQCLNYMVTDAMMHIEDCFKYLAALRDPTVFRFCAIPQIMAIGTLSLCYDNVQVFRGVVKVRRGTTAKVMDGTKTMDDVYGAFYDFSCMLKAKVDEKDPNAMETLDRVEAVQKICRDTGVLHKRNSLVNDGAQSKPLFIVMLVVPLLAIVFAYLRANRVME</sequence>
<protein>
    <submittedName>
        <fullName evidence="5">Squalene synthase 1</fullName>
    </submittedName>
</protein>
<dbReference type="AlphaFoldDB" id="A0ABD1ACD8"/>
<dbReference type="InterPro" id="IPR044844">
    <property type="entry name" value="Trans_IPPS_euk-type"/>
</dbReference>
<dbReference type="GO" id="GO:0005789">
    <property type="term" value="C:endoplasmic reticulum membrane"/>
    <property type="evidence" value="ECO:0007669"/>
    <property type="project" value="UniProtKB-SubCell"/>
</dbReference>
<dbReference type="InterPro" id="IPR033904">
    <property type="entry name" value="Trans_IPPS_HH"/>
</dbReference>
<dbReference type="CDD" id="cd00683">
    <property type="entry name" value="Trans_IPPS_HH"/>
    <property type="match status" value="1"/>
</dbReference>
<dbReference type="NCBIfam" id="TIGR01559">
    <property type="entry name" value="squal_synth"/>
    <property type="match status" value="1"/>
</dbReference>
<dbReference type="Pfam" id="PF00494">
    <property type="entry name" value="SQS_PSY"/>
    <property type="match status" value="1"/>
</dbReference>
<evidence type="ECO:0000256" key="1">
    <source>
        <dbReference type="ARBA" id="ARBA00001946"/>
    </source>
</evidence>
<keyword evidence="4" id="KW-0472">Membrane</keyword>
<evidence type="ECO:0000313" key="5">
    <source>
        <dbReference type="EMBL" id="KAL1197395.1"/>
    </source>
</evidence>
<keyword evidence="4" id="KW-0812">Transmembrane</keyword>
<comment type="subcellular location">
    <subcellularLocation>
        <location evidence="2">Endoplasmic reticulum membrane</location>
        <topology evidence="2">Multi-pass membrane protein</topology>
    </subcellularLocation>
</comment>
<keyword evidence="4" id="KW-1133">Transmembrane helix</keyword>
<reference evidence="5 6" key="1">
    <citation type="submission" date="2024-04" db="EMBL/GenBank/DDBJ databases">
        <title>Genome assembly C_amara_ONT_v2.</title>
        <authorList>
            <person name="Yant L."/>
            <person name="Moore C."/>
            <person name="Slenker M."/>
        </authorList>
    </citation>
    <scope>NUCLEOTIDE SEQUENCE [LARGE SCALE GENOMIC DNA]</scope>
    <source>
        <tissue evidence="5">Leaf</tissue>
    </source>
</reference>
<evidence type="ECO:0000256" key="3">
    <source>
        <dbReference type="ARBA" id="ARBA00006251"/>
    </source>
</evidence>
<accession>A0ABD1ACD8</accession>
<dbReference type="PANTHER" id="PTHR11626">
    <property type="entry name" value="FARNESYL-DIPHOSPHATE FARNESYLTRANSFERASE"/>
    <property type="match status" value="1"/>
</dbReference>
<dbReference type="InterPro" id="IPR006449">
    <property type="entry name" value="Squal_synth-like"/>
</dbReference>
<organism evidence="5 6">
    <name type="scientific">Cardamine amara subsp. amara</name>
    <dbReference type="NCBI Taxonomy" id="228776"/>
    <lineage>
        <taxon>Eukaryota</taxon>
        <taxon>Viridiplantae</taxon>
        <taxon>Streptophyta</taxon>
        <taxon>Embryophyta</taxon>
        <taxon>Tracheophyta</taxon>
        <taxon>Spermatophyta</taxon>
        <taxon>Magnoliopsida</taxon>
        <taxon>eudicotyledons</taxon>
        <taxon>Gunneridae</taxon>
        <taxon>Pentapetalae</taxon>
        <taxon>rosids</taxon>
        <taxon>malvids</taxon>
        <taxon>Brassicales</taxon>
        <taxon>Brassicaceae</taxon>
        <taxon>Cardamineae</taxon>
        <taxon>Cardamine</taxon>
    </lineage>
</organism>
<comment type="cofactor">
    <cofactor evidence="1">
        <name>Mg(2+)</name>
        <dbReference type="ChEBI" id="CHEBI:18420"/>
    </cofactor>
</comment>
<name>A0ABD1ACD8_CARAN</name>
<dbReference type="InterPro" id="IPR002060">
    <property type="entry name" value="Squ/phyt_synthse"/>
</dbReference>
<dbReference type="Gene3D" id="1.10.600.10">
    <property type="entry name" value="Farnesyl Diphosphate Synthase"/>
    <property type="match status" value="1"/>
</dbReference>